<dbReference type="RefSeq" id="WP_090497957.1">
    <property type="nucleotide sequence ID" value="NZ_FOWX01000004.1"/>
</dbReference>
<keyword evidence="2" id="KW-1185">Reference proteome</keyword>
<sequence>MNLPPLRMQHGLIFAVVALLFFVWGAWLVRPQPAAAPLPWLAEWQAAVLVPLADNRLSLAMLRTQVEGELWLQPRLDGARLLYRAHWQASGEPWALEAELELDEAERASLMAAAGLGVRDAEQPLGQQLLADLGAHAIVGLTLKPQQAVAAERLASSVGQPRLRLELAAGQAWVYPEAGLTAHTADEQLLLLQVVPRDALGERLSTP</sequence>
<dbReference type="OrthoDB" id="6849476at2"/>
<dbReference type="EMBL" id="FOWX01000004">
    <property type="protein sequence ID" value="SFP02691.1"/>
    <property type="molecule type" value="Genomic_DNA"/>
</dbReference>
<evidence type="ECO:0000313" key="1">
    <source>
        <dbReference type="EMBL" id="SFP02691.1"/>
    </source>
</evidence>
<proteinExistence type="predicted"/>
<organism evidence="1 2">
    <name type="scientific">Pseudomonas borbori</name>
    <dbReference type="NCBI Taxonomy" id="289003"/>
    <lineage>
        <taxon>Bacteria</taxon>
        <taxon>Pseudomonadati</taxon>
        <taxon>Pseudomonadota</taxon>
        <taxon>Gammaproteobacteria</taxon>
        <taxon>Pseudomonadales</taxon>
        <taxon>Pseudomonadaceae</taxon>
        <taxon>Pseudomonas</taxon>
    </lineage>
</organism>
<name>A0A1I5M0Z3_9PSED</name>
<gene>
    <name evidence="1" type="ORF">SAMN05216190_1043</name>
</gene>
<dbReference type="Proteomes" id="UP000198784">
    <property type="component" value="Unassembled WGS sequence"/>
</dbReference>
<reference evidence="2" key="1">
    <citation type="submission" date="2016-10" db="EMBL/GenBank/DDBJ databases">
        <authorList>
            <person name="Varghese N."/>
            <person name="Submissions S."/>
        </authorList>
    </citation>
    <scope>NUCLEOTIDE SEQUENCE [LARGE SCALE GENOMIC DNA]</scope>
    <source>
        <strain evidence="2">DSM 17834</strain>
    </source>
</reference>
<protein>
    <submittedName>
        <fullName evidence="1">Uncharacterized protein</fullName>
    </submittedName>
</protein>
<dbReference type="AlphaFoldDB" id="A0A1I5M0Z3"/>
<accession>A0A1I5M0Z3</accession>
<evidence type="ECO:0000313" key="2">
    <source>
        <dbReference type="Proteomes" id="UP000198784"/>
    </source>
</evidence>